<dbReference type="PANTHER" id="PTHR34618:SF4">
    <property type="entry name" value="CAS1"/>
    <property type="match status" value="1"/>
</dbReference>
<comment type="caution">
    <text evidence="3">The sequence shown here is derived from an EMBL/GenBank/DDBJ whole genome shotgun (WGS) entry which is preliminary data.</text>
</comment>
<feature type="signal peptide" evidence="2">
    <location>
        <begin position="1"/>
        <end position="16"/>
    </location>
</feature>
<dbReference type="InterPro" id="IPR021476">
    <property type="entry name" value="Egh16-like"/>
</dbReference>
<evidence type="ECO:0008006" key="5">
    <source>
        <dbReference type="Google" id="ProtNLM"/>
    </source>
</evidence>
<evidence type="ECO:0000313" key="4">
    <source>
        <dbReference type="Proteomes" id="UP000322873"/>
    </source>
</evidence>
<name>A0A5M9JME2_MONFR</name>
<feature type="region of interest" description="Disordered" evidence="1">
    <location>
        <begin position="226"/>
        <end position="288"/>
    </location>
</feature>
<dbReference type="Pfam" id="PF11327">
    <property type="entry name" value="Egh16-like"/>
    <property type="match status" value="1"/>
</dbReference>
<evidence type="ECO:0000313" key="3">
    <source>
        <dbReference type="EMBL" id="KAA8568972.1"/>
    </source>
</evidence>
<keyword evidence="4" id="KW-1185">Reference proteome</keyword>
<dbReference type="OrthoDB" id="5418436at2759"/>
<gene>
    <name evidence="3" type="ORF">EYC84_007944</name>
</gene>
<feature type="compositionally biased region" description="Low complexity" evidence="1">
    <location>
        <begin position="227"/>
        <end position="246"/>
    </location>
</feature>
<evidence type="ECO:0000256" key="2">
    <source>
        <dbReference type="SAM" id="SignalP"/>
    </source>
</evidence>
<evidence type="ECO:0000256" key="1">
    <source>
        <dbReference type="SAM" id="MobiDB-lite"/>
    </source>
</evidence>
<feature type="chain" id="PRO_5024311664" description="GEgh 16 protein" evidence="2">
    <location>
        <begin position="17"/>
        <end position="369"/>
    </location>
</feature>
<organism evidence="3 4">
    <name type="scientific">Monilinia fructicola</name>
    <name type="common">Brown rot fungus</name>
    <name type="synonym">Ciboria fructicola</name>
    <dbReference type="NCBI Taxonomy" id="38448"/>
    <lineage>
        <taxon>Eukaryota</taxon>
        <taxon>Fungi</taxon>
        <taxon>Dikarya</taxon>
        <taxon>Ascomycota</taxon>
        <taxon>Pezizomycotina</taxon>
        <taxon>Leotiomycetes</taxon>
        <taxon>Helotiales</taxon>
        <taxon>Sclerotiniaceae</taxon>
        <taxon>Monilinia</taxon>
    </lineage>
</organism>
<accession>A0A5M9JME2</accession>
<dbReference type="VEuPathDB" id="FungiDB:MFRU_017g01330"/>
<reference evidence="3 4" key="1">
    <citation type="submission" date="2019-06" db="EMBL/GenBank/DDBJ databases">
        <title>Genome Sequence of the Brown Rot Fungal Pathogen Monilinia fructicola.</title>
        <authorList>
            <person name="De Miccolis Angelini R.M."/>
            <person name="Landi L."/>
            <person name="Abate D."/>
            <person name="Pollastro S."/>
            <person name="Romanazzi G."/>
            <person name="Faretra F."/>
        </authorList>
    </citation>
    <scope>NUCLEOTIDE SEQUENCE [LARGE SCALE GENOMIC DNA]</scope>
    <source>
        <strain evidence="3 4">Mfrc123</strain>
    </source>
</reference>
<dbReference type="Proteomes" id="UP000322873">
    <property type="component" value="Unassembled WGS sequence"/>
</dbReference>
<keyword evidence="2" id="KW-0732">Signal</keyword>
<feature type="compositionally biased region" description="Low complexity" evidence="1">
    <location>
        <begin position="256"/>
        <end position="273"/>
    </location>
</feature>
<feature type="region of interest" description="Disordered" evidence="1">
    <location>
        <begin position="303"/>
        <end position="327"/>
    </location>
</feature>
<dbReference type="EMBL" id="VICG01000009">
    <property type="protein sequence ID" value="KAA8568972.1"/>
    <property type="molecule type" value="Genomic_DNA"/>
</dbReference>
<sequence>MRYSIAVAAVIPLVAAHGKIAVMTGDMGGNTTGLGIQGAVIPGAGTNKQTEVDTTVFNSKNAATDGLGKTKAGPNTMANMKAVMAQSGETLPQVSDGGDLSGTIHIVTTDGAGPYSAIVDPTGTGAFSQGTQAKVTTQVPGTRGNIAAPKQRSLMMRSLVKMGIVKRAKNVNEDYPIKIQMPAGMSCTGTVAGQSGVCMVKIANPSGAGPFGGVCAFQMAGAGGANGTAAETAAEPKPAGETAADPKAAEPKAAEPKAAGETAAEPKAAGAKAAAEKRTKPSNIGAFEGGVGLEGKVVNSFTTGALSGGRDGEHKRSNGLKAGAFEGDSAKRGLNAGAFEGSIGLEGKLQAGAFEGEGAKRAIGAKFRA</sequence>
<protein>
    <recommendedName>
        <fullName evidence="5">GEgh 16 protein</fullName>
    </recommendedName>
</protein>
<dbReference type="AlphaFoldDB" id="A0A5M9JME2"/>
<proteinExistence type="predicted"/>
<dbReference type="PANTHER" id="PTHR34618">
    <property type="entry name" value="SURFACE PROTEIN MAS1, PUTATIVE-RELATED"/>
    <property type="match status" value="1"/>
</dbReference>